<dbReference type="Gene3D" id="2.40.50.40">
    <property type="match status" value="1"/>
</dbReference>
<proteinExistence type="inferred from homology"/>
<accession>A0A6A5ENV2</accession>
<dbReference type="SMART" id="SM00199">
    <property type="entry name" value="SCY"/>
    <property type="match status" value="1"/>
</dbReference>
<reference evidence="4 5" key="1">
    <citation type="submission" date="2019-06" db="EMBL/GenBank/DDBJ databases">
        <title>A chromosome-scale genome assembly of the European perch, Perca fluviatilis.</title>
        <authorList>
            <person name="Roques C."/>
            <person name="Zahm M."/>
            <person name="Cabau C."/>
            <person name="Klopp C."/>
            <person name="Bouchez O."/>
            <person name="Donnadieu C."/>
            <person name="Kuhl H."/>
            <person name="Gislard M."/>
            <person name="Guendouz S."/>
            <person name="Journot L."/>
            <person name="Haffray P."/>
            <person name="Bestin A."/>
            <person name="Morvezen R."/>
            <person name="Feron R."/>
            <person name="Wen M."/>
            <person name="Jouanno E."/>
            <person name="Herpin A."/>
            <person name="Schartl M."/>
            <person name="Postlethwait J."/>
            <person name="Schaerlinger B."/>
            <person name="Chardard D."/>
            <person name="Lecocq T."/>
            <person name="Poncet C."/>
            <person name="Jaffrelo L."/>
            <person name="Lampietro C."/>
            <person name="Guiguen Y."/>
        </authorList>
    </citation>
    <scope>NUCLEOTIDE SEQUENCE [LARGE SCALE GENOMIC DNA]</scope>
    <source>
        <tissue evidence="4">Blood</tissue>
    </source>
</reference>
<dbReference type="EMBL" id="VHII01000014">
    <property type="protein sequence ID" value="KAF1380728.1"/>
    <property type="molecule type" value="Genomic_DNA"/>
</dbReference>
<dbReference type="InterPro" id="IPR001811">
    <property type="entry name" value="Chemokine_IL8-like_dom"/>
</dbReference>
<dbReference type="Proteomes" id="UP000465112">
    <property type="component" value="Chromosome 14"/>
</dbReference>
<comment type="caution">
    <text evidence="4">The sequence shown here is derived from an EMBL/GenBank/DDBJ whole genome shotgun (WGS) entry which is preliminary data.</text>
</comment>
<evidence type="ECO:0000259" key="3">
    <source>
        <dbReference type="SMART" id="SM00199"/>
    </source>
</evidence>
<keyword evidence="2" id="KW-0202">Cytokine</keyword>
<dbReference type="InterPro" id="IPR033899">
    <property type="entry name" value="CXC_Chemokine_domain"/>
</dbReference>
<organism evidence="4 5">
    <name type="scientific">Perca fluviatilis</name>
    <name type="common">European perch</name>
    <dbReference type="NCBI Taxonomy" id="8168"/>
    <lineage>
        <taxon>Eukaryota</taxon>
        <taxon>Metazoa</taxon>
        <taxon>Chordata</taxon>
        <taxon>Craniata</taxon>
        <taxon>Vertebrata</taxon>
        <taxon>Euteleostomi</taxon>
        <taxon>Actinopterygii</taxon>
        <taxon>Neopterygii</taxon>
        <taxon>Teleostei</taxon>
        <taxon>Neoteleostei</taxon>
        <taxon>Acanthomorphata</taxon>
        <taxon>Eupercaria</taxon>
        <taxon>Perciformes</taxon>
        <taxon>Percoidei</taxon>
        <taxon>Percidae</taxon>
        <taxon>Percinae</taxon>
        <taxon>Perca</taxon>
    </lineage>
</organism>
<dbReference type="GO" id="GO:0008009">
    <property type="term" value="F:chemokine activity"/>
    <property type="evidence" value="ECO:0007669"/>
    <property type="project" value="InterPro"/>
</dbReference>
<dbReference type="SUPFAM" id="SSF54117">
    <property type="entry name" value="Interleukin 8-like chemokines"/>
    <property type="match status" value="1"/>
</dbReference>
<dbReference type="PRINTS" id="PR00437">
    <property type="entry name" value="SMALLCYTKCXC"/>
</dbReference>
<feature type="domain" description="Chemokine interleukin-8-like" evidence="3">
    <location>
        <begin position="61"/>
        <end position="121"/>
    </location>
</feature>
<dbReference type="InterPro" id="IPR036048">
    <property type="entry name" value="Interleukin_8-like_sf"/>
</dbReference>
<evidence type="ECO:0000313" key="5">
    <source>
        <dbReference type="Proteomes" id="UP000465112"/>
    </source>
</evidence>
<evidence type="ECO:0000313" key="4">
    <source>
        <dbReference type="EMBL" id="KAF1380728.1"/>
    </source>
</evidence>
<evidence type="ECO:0000256" key="2">
    <source>
        <dbReference type="ARBA" id="ARBA00022514"/>
    </source>
</evidence>
<protein>
    <recommendedName>
        <fullName evidence="3">Chemokine interleukin-8-like domain-containing protein</fullName>
    </recommendedName>
</protein>
<dbReference type="InterPro" id="IPR001089">
    <property type="entry name" value="Chemokine_CXC"/>
</dbReference>
<dbReference type="GO" id="GO:0006952">
    <property type="term" value="P:defense response"/>
    <property type="evidence" value="ECO:0007669"/>
    <property type="project" value="InterPro"/>
</dbReference>
<evidence type="ECO:0000256" key="1">
    <source>
        <dbReference type="ARBA" id="ARBA00010665"/>
    </source>
</evidence>
<dbReference type="OrthoDB" id="9948647at2759"/>
<name>A0A6A5ENV2_PERFL</name>
<comment type="similarity">
    <text evidence="1">Belongs to the intercrine alpha (chemokine CxC) family.</text>
</comment>
<dbReference type="PRINTS" id="PR00436">
    <property type="entry name" value="INTERLEUKIN8"/>
</dbReference>
<dbReference type="AlphaFoldDB" id="A0A6A5ENV2"/>
<keyword evidence="5" id="KW-1185">Reference proteome</keyword>
<dbReference type="GO" id="GO:0006955">
    <property type="term" value="P:immune response"/>
    <property type="evidence" value="ECO:0007669"/>
    <property type="project" value="InterPro"/>
</dbReference>
<gene>
    <name evidence="4" type="ORF">PFLUV_G00166940</name>
</gene>
<dbReference type="CDD" id="cd00273">
    <property type="entry name" value="Chemokine_CXC"/>
    <property type="match status" value="1"/>
</dbReference>
<dbReference type="GO" id="GO:0005615">
    <property type="term" value="C:extracellular space"/>
    <property type="evidence" value="ECO:0007669"/>
    <property type="project" value="UniProtKB-KW"/>
</dbReference>
<dbReference type="Pfam" id="PF00048">
    <property type="entry name" value="IL8"/>
    <property type="match status" value="1"/>
</dbReference>
<sequence>MGLTVSAREDSSNLSRGLQKRKALLQFVRYKESASFKTRMNTSIQCIIVLACCITYTSMAILQCQCIKSSRSVDPSLIADVKEYPPRPYCNKKEVIAVLKDKTLRCLDPSSRFTQAVLQTIKMQMVVRAAKKNITSPKTTTASATVSATVSATATPASS</sequence>